<proteinExistence type="predicted"/>
<organism evidence="1 2">
    <name type="scientific">Armillaria borealis</name>
    <dbReference type="NCBI Taxonomy" id="47425"/>
    <lineage>
        <taxon>Eukaryota</taxon>
        <taxon>Fungi</taxon>
        <taxon>Dikarya</taxon>
        <taxon>Basidiomycota</taxon>
        <taxon>Agaricomycotina</taxon>
        <taxon>Agaricomycetes</taxon>
        <taxon>Agaricomycetidae</taxon>
        <taxon>Agaricales</taxon>
        <taxon>Marasmiineae</taxon>
        <taxon>Physalacriaceae</taxon>
        <taxon>Armillaria</taxon>
    </lineage>
</organism>
<sequence length="585" mass="65344">MPTQIIQKTESLDFTEDNFVPQVFTPPESPPDHMFPKYIWVPEGTKKEVSSTPSKPPEVQTAQLQTVRPEELFRPATSLESSRMHWSLGGGLGSHSIEAMSLVPPSPTVTNASSASDVSNVCVSPAIGDKRKAIDATDASINAEAHVIQKCRMMGPDENFGPKDDGEQINGTDYGTNIVAADGLSPDLKFHYLSQMWQVMITISRTGMRVNLLHHCQDITVFASRPSLSASFIGAVSDFLWPDVEGIEVDSSYLKPQATHLVIEGEQEEGIGQILVNDFVEQLTALHTAQLNFMIAGRVQTMAWKMPSLQRLYLWNSSVSPEGLQVLMKLLPNLTHFAVGGQDMTRIVEDHFGDDLFHDGEILKTLPPNLVFLHIDVVALVREKTSKTGNGVCPRTIHWLTLLDNHVPITTLELKLFTNDIRVSRNLLALCASTIQTIKLYFVDMFVGSVFVDLSNMQRLQHFHILTSELWLHKLLNVVRTIRSPDFEDVNICTALTSFEHTFAGLKFWDNAYASQELRAVEVVNLSILVKELQPWTAVHSFYGELVTAQIPHMREDNFIHVFWFKDGGFLAGFADTTDCHCVCD</sequence>
<dbReference type="Proteomes" id="UP001175226">
    <property type="component" value="Unassembled WGS sequence"/>
</dbReference>
<protein>
    <submittedName>
        <fullName evidence="1">Uncharacterized protein</fullName>
    </submittedName>
</protein>
<comment type="caution">
    <text evidence="1">The sequence shown here is derived from an EMBL/GenBank/DDBJ whole genome shotgun (WGS) entry which is preliminary data.</text>
</comment>
<evidence type="ECO:0000313" key="1">
    <source>
        <dbReference type="EMBL" id="KAK0431155.1"/>
    </source>
</evidence>
<evidence type="ECO:0000313" key="2">
    <source>
        <dbReference type="Proteomes" id="UP001175226"/>
    </source>
</evidence>
<reference evidence="1" key="1">
    <citation type="submission" date="2023-06" db="EMBL/GenBank/DDBJ databases">
        <authorList>
            <consortium name="Lawrence Berkeley National Laboratory"/>
            <person name="Ahrendt S."/>
            <person name="Sahu N."/>
            <person name="Indic B."/>
            <person name="Wong-Bajracharya J."/>
            <person name="Merenyi Z."/>
            <person name="Ke H.-M."/>
            <person name="Monk M."/>
            <person name="Kocsube S."/>
            <person name="Drula E."/>
            <person name="Lipzen A."/>
            <person name="Balint B."/>
            <person name="Henrissat B."/>
            <person name="Andreopoulos B."/>
            <person name="Martin F.M."/>
            <person name="Harder C.B."/>
            <person name="Rigling D."/>
            <person name="Ford K.L."/>
            <person name="Foster G.D."/>
            <person name="Pangilinan J."/>
            <person name="Papanicolaou A."/>
            <person name="Barry K."/>
            <person name="LaButti K."/>
            <person name="Viragh M."/>
            <person name="Koriabine M."/>
            <person name="Yan M."/>
            <person name="Riley R."/>
            <person name="Champramary S."/>
            <person name="Plett K.L."/>
            <person name="Tsai I.J."/>
            <person name="Slot J."/>
            <person name="Sipos G."/>
            <person name="Plett J."/>
            <person name="Nagy L.G."/>
            <person name="Grigoriev I.V."/>
        </authorList>
    </citation>
    <scope>NUCLEOTIDE SEQUENCE</scope>
    <source>
        <strain evidence="1">FPL87.14</strain>
    </source>
</reference>
<dbReference type="SUPFAM" id="SSF52047">
    <property type="entry name" value="RNI-like"/>
    <property type="match status" value="1"/>
</dbReference>
<dbReference type="AlphaFoldDB" id="A0AA39IVD2"/>
<keyword evidence="2" id="KW-1185">Reference proteome</keyword>
<gene>
    <name evidence="1" type="ORF">EV421DRAFT_1912124</name>
</gene>
<dbReference type="EMBL" id="JAUEPT010000121">
    <property type="protein sequence ID" value="KAK0431155.1"/>
    <property type="molecule type" value="Genomic_DNA"/>
</dbReference>
<name>A0AA39IVD2_9AGAR</name>
<accession>A0AA39IVD2</accession>